<gene>
    <name evidence="1" type="ORF">J2S49_001340</name>
</gene>
<evidence type="ECO:0000313" key="1">
    <source>
        <dbReference type="EMBL" id="MDP9801264.1"/>
    </source>
</evidence>
<protein>
    <submittedName>
        <fullName evidence="1">SAM-dependent methyltransferase</fullName>
    </submittedName>
</protein>
<organism evidence="1 2">
    <name type="scientific">Arcanobacterium wilhelmae</name>
    <dbReference type="NCBI Taxonomy" id="1803177"/>
    <lineage>
        <taxon>Bacteria</taxon>
        <taxon>Bacillati</taxon>
        <taxon>Actinomycetota</taxon>
        <taxon>Actinomycetes</taxon>
        <taxon>Actinomycetales</taxon>
        <taxon>Actinomycetaceae</taxon>
        <taxon>Arcanobacterium</taxon>
    </lineage>
</organism>
<accession>A0ABT9NC20</accession>
<proteinExistence type="predicted"/>
<keyword evidence="2" id="KW-1185">Reference proteome</keyword>
<keyword evidence="1" id="KW-0489">Methyltransferase</keyword>
<comment type="caution">
    <text evidence="1">The sequence shown here is derived from an EMBL/GenBank/DDBJ whole genome shotgun (WGS) entry which is preliminary data.</text>
</comment>
<reference evidence="1 2" key="1">
    <citation type="submission" date="2023-07" db="EMBL/GenBank/DDBJ databases">
        <title>Sequencing the genomes of 1000 actinobacteria strains.</title>
        <authorList>
            <person name="Klenk H.-P."/>
        </authorList>
    </citation>
    <scope>NUCLEOTIDE SEQUENCE [LARGE SCALE GENOMIC DNA]</scope>
    <source>
        <strain evidence="1 2">DSM 102162</strain>
    </source>
</reference>
<dbReference type="RefSeq" id="WP_278059123.1">
    <property type="nucleotide sequence ID" value="NZ_CP121247.1"/>
</dbReference>
<evidence type="ECO:0000313" key="2">
    <source>
        <dbReference type="Proteomes" id="UP001235966"/>
    </source>
</evidence>
<dbReference type="SUPFAM" id="SSF53335">
    <property type="entry name" value="S-adenosyl-L-methionine-dependent methyltransferases"/>
    <property type="match status" value="1"/>
</dbReference>
<sequence>MSVTGVPAGLVDAELPSDFDLVVAMYPALRRTDDGAAQARLLDVVAPGGHLVFVHHADVAPGHGWNPEDYVGPDAVLALALERGGWDVVTNERRPRNVSGGAGAHHRDDRIIHLRRA</sequence>
<name>A0ABT9NC20_9ACTO</name>
<dbReference type="InterPro" id="IPR029063">
    <property type="entry name" value="SAM-dependent_MTases_sf"/>
</dbReference>
<dbReference type="Proteomes" id="UP001235966">
    <property type="component" value="Unassembled WGS sequence"/>
</dbReference>
<dbReference type="GO" id="GO:0032259">
    <property type="term" value="P:methylation"/>
    <property type="evidence" value="ECO:0007669"/>
    <property type="project" value="UniProtKB-KW"/>
</dbReference>
<dbReference type="GO" id="GO:0008168">
    <property type="term" value="F:methyltransferase activity"/>
    <property type="evidence" value="ECO:0007669"/>
    <property type="project" value="UniProtKB-KW"/>
</dbReference>
<dbReference type="Gene3D" id="3.40.50.150">
    <property type="entry name" value="Vaccinia Virus protein VP39"/>
    <property type="match status" value="1"/>
</dbReference>
<dbReference type="EMBL" id="JAUSQW010000001">
    <property type="protein sequence ID" value="MDP9801264.1"/>
    <property type="molecule type" value="Genomic_DNA"/>
</dbReference>
<keyword evidence="1" id="KW-0808">Transferase</keyword>